<protein>
    <recommendedName>
        <fullName evidence="3">Phosphate-selective porin O and P</fullName>
    </recommendedName>
</protein>
<name>A0A9D9HB37_9BACT</name>
<proteinExistence type="predicted"/>
<reference evidence="1" key="2">
    <citation type="journal article" date="2021" name="PeerJ">
        <title>Extensive microbial diversity within the chicken gut microbiome revealed by metagenomics and culture.</title>
        <authorList>
            <person name="Gilroy R."/>
            <person name="Ravi A."/>
            <person name="Getino M."/>
            <person name="Pursley I."/>
            <person name="Horton D.L."/>
            <person name="Alikhan N.F."/>
            <person name="Baker D."/>
            <person name="Gharbi K."/>
            <person name="Hall N."/>
            <person name="Watson M."/>
            <person name="Adriaenssens E.M."/>
            <person name="Foster-Nyarko E."/>
            <person name="Jarju S."/>
            <person name="Secka A."/>
            <person name="Antonio M."/>
            <person name="Oren A."/>
            <person name="Chaudhuri R.R."/>
            <person name="La Ragione R."/>
            <person name="Hildebrand F."/>
            <person name="Pallen M.J."/>
        </authorList>
    </citation>
    <scope>NUCLEOTIDE SEQUENCE</scope>
    <source>
        <strain evidence="1">20514</strain>
    </source>
</reference>
<evidence type="ECO:0000313" key="1">
    <source>
        <dbReference type="EMBL" id="MBO8447660.1"/>
    </source>
</evidence>
<comment type="caution">
    <text evidence="1">The sequence shown here is derived from an EMBL/GenBank/DDBJ whole genome shotgun (WGS) entry which is preliminary data.</text>
</comment>
<dbReference type="Gene3D" id="2.40.160.10">
    <property type="entry name" value="Porin"/>
    <property type="match status" value="1"/>
</dbReference>
<dbReference type="EMBL" id="JADIMQ010000003">
    <property type="protein sequence ID" value="MBO8447660.1"/>
    <property type="molecule type" value="Genomic_DNA"/>
</dbReference>
<gene>
    <name evidence="1" type="ORF">IAC29_00120</name>
</gene>
<evidence type="ECO:0000313" key="2">
    <source>
        <dbReference type="Proteomes" id="UP000810252"/>
    </source>
</evidence>
<dbReference type="AlphaFoldDB" id="A0A9D9HB37"/>
<dbReference type="Pfam" id="PF07396">
    <property type="entry name" value="Porin_O_P"/>
    <property type="match status" value="1"/>
</dbReference>
<sequence>MTRYVVLLIILVLPLTMSAQQNNLELFISDSLDGGQNEILEKLKNLPNVEIGKGITFRPKSDAYEMTIRFRMQNLLGMSFGKKFYLAETEAQVKRLRLRFDGYIFSPEFIYSIQLGFSSYDTEVIPNGNMNLIRDAVIYYMPNSSWNIGFGQTKVKSNRARINSSSALQFIDRSIVNSEFGGDRDFGFFGEYYYGGYDTFAIATKVSLTLGEGRNWNTSAKGGLAYTGRLELYPFGRLHGKGEYVEGDLEDEQAPKLMIGVGYTFNNKAQRVQGWKGDIIDGGETRDICSYYADMVMKYRGFAFAADYLGRYTPQDAIISNKQYVYTGSGLNIQLSHLFNGKWEVAVRNSTMFPDNNLKDIVGYSEWNQTTIGITRYIIGHNLKVQLDISYNYMSDVCSLMSNYDRFDVRFQIELGL</sequence>
<organism evidence="1 2">
    <name type="scientific">Candidatus Cryptobacteroides merdigallinarum</name>
    <dbReference type="NCBI Taxonomy" id="2840770"/>
    <lineage>
        <taxon>Bacteria</taxon>
        <taxon>Pseudomonadati</taxon>
        <taxon>Bacteroidota</taxon>
        <taxon>Bacteroidia</taxon>
        <taxon>Bacteroidales</taxon>
        <taxon>Candidatus Cryptobacteroides</taxon>
    </lineage>
</organism>
<dbReference type="InterPro" id="IPR010870">
    <property type="entry name" value="Porin_O/P"/>
</dbReference>
<accession>A0A9D9HB37</accession>
<dbReference type="Proteomes" id="UP000810252">
    <property type="component" value="Unassembled WGS sequence"/>
</dbReference>
<dbReference type="InterPro" id="IPR023614">
    <property type="entry name" value="Porin_dom_sf"/>
</dbReference>
<evidence type="ECO:0008006" key="3">
    <source>
        <dbReference type="Google" id="ProtNLM"/>
    </source>
</evidence>
<reference evidence="1" key="1">
    <citation type="submission" date="2020-10" db="EMBL/GenBank/DDBJ databases">
        <authorList>
            <person name="Gilroy R."/>
        </authorList>
    </citation>
    <scope>NUCLEOTIDE SEQUENCE</scope>
    <source>
        <strain evidence="1">20514</strain>
    </source>
</reference>